<name>A0A2G0V719_9PROT</name>
<evidence type="ECO:0000313" key="5">
    <source>
        <dbReference type="EMBL" id="PHN16259.1"/>
    </source>
</evidence>
<dbReference type="GO" id="GO:0006412">
    <property type="term" value="P:translation"/>
    <property type="evidence" value="ECO:0007669"/>
    <property type="project" value="UniProtKB-UniRule"/>
</dbReference>
<evidence type="ECO:0000313" key="6">
    <source>
        <dbReference type="Proteomes" id="UP000222818"/>
    </source>
</evidence>
<dbReference type="GO" id="GO:0022625">
    <property type="term" value="C:cytosolic large ribosomal subunit"/>
    <property type="evidence" value="ECO:0007669"/>
    <property type="project" value="TreeGrafter"/>
</dbReference>
<comment type="function">
    <text evidence="4">This protein is one of the early assembly proteins of the 50S ribosomal subunit, although it is not seen to bind rRNA by itself. It is important during the early stages of 50S assembly.</text>
</comment>
<dbReference type="HAMAP" id="MF_01366">
    <property type="entry name" value="Ribosomal_uL13"/>
    <property type="match status" value="1"/>
</dbReference>
<reference evidence="5 6" key="1">
    <citation type="journal article" date="2017" name="ISME J.">
        <title>Tremblaya phenacola PPER: an evolutionary beta-gammaproteobacterium collage.</title>
        <authorList>
            <person name="Gil R."/>
            <person name="Vargas-Chavez C."/>
            <person name="Lopez-Madrigal S."/>
            <person name="Santos-Garcia D."/>
            <person name="Latorre A."/>
            <person name="Moya A."/>
        </authorList>
    </citation>
    <scope>NUCLEOTIDE SEQUENCE [LARGE SCALE GENOMIC DNA]</scope>
    <source>
        <strain evidence="5 6">PPER</strain>
    </source>
</reference>
<keyword evidence="3 4" id="KW-0687">Ribonucleoprotein</keyword>
<dbReference type="PIRSF" id="PIRSF002181">
    <property type="entry name" value="Ribosomal_L13"/>
    <property type="match status" value="1"/>
</dbReference>
<evidence type="ECO:0000256" key="3">
    <source>
        <dbReference type="ARBA" id="ARBA00023274"/>
    </source>
</evidence>
<dbReference type="GO" id="GO:0003729">
    <property type="term" value="F:mRNA binding"/>
    <property type="evidence" value="ECO:0007669"/>
    <property type="project" value="TreeGrafter"/>
</dbReference>
<dbReference type="SUPFAM" id="SSF52161">
    <property type="entry name" value="Ribosomal protein L13"/>
    <property type="match status" value="1"/>
</dbReference>
<dbReference type="NCBIfam" id="TIGR01066">
    <property type="entry name" value="rplM_bact"/>
    <property type="match status" value="1"/>
</dbReference>
<proteinExistence type="inferred from homology"/>
<evidence type="ECO:0000256" key="2">
    <source>
        <dbReference type="ARBA" id="ARBA00022980"/>
    </source>
</evidence>
<organism evidence="5 6">
    <name type="scientific">Candidatus Tremblayella phenacoccinincola</name>
    <dbReference type="NCBI Taxonomy" id="1010676"/>
    <lineage>
        <taxon>Bacteria</taxon>
        <taxon>Pseudomonadati</taxon>
        <taxon>Pseudomonadota</taxon>
        <taxon>Betaproteobacteria</taxon>
        <taxon>Candidatus Tremblayella</taxon>
    </lineage>
</organism>
<keyword evidence="6" id="KW-1185">Reference proteome</keyword>
<dbReference type="InterPro" id="IPR005822">
    <property type="entry name" value="Ribosomal_uL13"/>
</dbReference>
<dbReference type="AlphaFoldDB" id="A0A2G0V719"/>
<comment type="caution">
    <text evidence="5">The sequence shown here is derived from an EMBL/GenBank/DDBJ whole genome shotgun (WGS) entry which is preliminary data.</text>
</comment>
<dbReference type="Proteomes" id="UP000222818">
    <property type="component" value="Unassembled WGS sequence"/>
</dbReference>
<dbReference type="EMBL" id="MKGN01000014">
    <property type="protein sequence ID" value="PHN16259.1"/>
    <property type="molecule type" value="Genomic_DNA"/>
</dbReference>
<gene>
    <name evidence="4 5" type="primary">rplM</name>
    <name evidence="5" type="ORF">TPPER_00134</name>
</gene>
<comment type="similarity">
    <text evidence="1 4">Belongs to the universal ribosomal protein uL13 family.</text>
</comment>
<dbReference type="Gene3D" id="3.90.1180.10">
    <property type="entry name" value="Ribosomal protein L13"/>
    <property type="match status" value="1"/>
</dbReference>
<evidence type="ECO:0000256" key="1">
    <source>
        <dbReference type="ARBA" id="ARBA00006227"/>
    </source>
</evidence>
<dbReference type="GO" id="GO:0003735">
    <property type="term" value="F:structural constituent of ribosome"/>
    <property type="evidence" value="ECO:0007669"/>
    <property type="project" value="InterPro"/>
</dbReference>
<accession>A0A2G0V719</accession>
<dbReference type="PANTHER" id="PTHR11545">
    <property type="entry name" value="RIBOSOMAL PROTEIN L13"/>
    <property type="match status" value="1"/>
</dbReference>
<evidence type="ECO:0000256" key="4">
    <source>
        <dbReference type="HAMAP-Rule" id="MF_01366"/>
    </source>
</evidence>
<dbReference type="CDD" id="cd00392">
    <property type="entry name" value="Ribosomal_L13"/>
    <property type="match status" value="1"/>
</dbReference>
<dbReference type="Pfam" id="PF00572">
    <property type="entry name" value="Ribosomal_L13"/>
    <property type="match status" value="1"/>
</dbReference>
<dbReference type="InterPro" id="IPR036899">
    <property type="entry name" value="Ribosomal_uL13_sf"/>
</dbReference>
<dbReference type="InterPro" id="IPR005823">
    <property type="entry name" value="Ribosomal_uL13_bac-type"/>
</dbReference>
<comment type="subunit">
    <text evidence="4">Part of the 50S ribosomal subunit.</text>
</comment>
<sequence>MLMKSLSLKDKQLKKRWYIIDASGKILGRLASKIACILRGKANPTYTPNINTGDYIIVINAKHIKITGNKYNNKLYYHHTGFVGGIKCISFKDLSNKNPRKLIEKAVKGMLPKGPLSSVIHANLKVYEDESHFHQAQDPKLLLV</sequence>
<dbReference type="GO" id="GO:0017148">
    <property type="term" value="P:negative regulation of translation"/>
    <property type="evidence" value="ECO:0007669"/>
    <property type="project" value="TreeGrafter"/>
</dbReference>
<protein>
    <recommendedName>
        <fullName evidence="4">Large ribosomal subunit protein uL13</fullName>
    </recommendedName>
</protein>
<keyword evidence="2 4" id="KW-0689">Ribosomal protein</keyword>
<dbReference type="PANTHER" id="PTHR11545:SF2">
    <property type="entry name" value="LARGE RIBOSOMAL SUBUNIT PROTEIN UL13M"/>
    <property type="match status" value="1"/>
</dbReference>